<reference evidence="1 2" key="1">
    <citation type="submission" date="2018-02" db="EMBL/GenBank/DDBJ databases">
        <title>The genomes of Aspergillus section Nigri reveals drivers in fungal speciation.</title>
        <authorList>
            <consortium name="DOE Joint Genome Institute"/>
            <person name="Vesth T.C."/>
            <person name="Nybo J."/>
            <person name="Theobald S."/>
            <person name="Brandl J."/>
            <person name="Frisvad J.C."/>
            <person name="Nielsen K.F."/>
            <person name="Lyhne E.K."/>
            <person name="Kogle M.E."/>
            <person name="Kuo A."/>
            <person name="Riley R."/>
            <person name="Clum A."/>
            <person name="Nolan M."/>
            <person name="Lipzen A."/>
            <person name="Salamov A."/>
            <person name="Henrissat B."/>
            <person name="Wiebenga A."/>
            <person name="De vries R.P."/>
            <person name="Grigoriev I.V."/>
            <person name="Mortensen U.H."/>
            <person name="Andersen M.R."/>
            <person name="Baker S.E."/>
        </authorList>
    </citation>
    <scope>NUCLEOTIDE SEQUENCE [LARGE SCALE GENOMIC DNA]</scope>
    <source>
        <strain evidence="1 2">CBS 121593</strain>
    </source>
</reference>
<name>A0A395H5M9_9EURO</name>
<organism evidence="1 2">
    <name type="scientific">Aspergillus ibericus CBS 121593</name>
    <dbReference type="NCBI Taxonomy" id="1448316"/>
    <lineage>
        <taxon>Eukaryota</taxon>
        <taxon>Fungi</taxon>
        <taxon>Dikarya</taxon>
        <taxon>Ascomycota</taxon>
        <taxon>Pezizomycotina</taxon>
        <taxon>Eurotiomycetes</taxon>
        <taxon>Eurotiomycetidae</taxon>
        <taxon>Eurotiales</taxon>
        <taxon>Aspergillaceae</taxon>
        <taxon>Aspergillus</taxon>
        <taxon>Aspergillus subgen. Circumdati</taxon>
    </lineage>
</organism>
<dbReference type="RefSeq" id="XP_025577508.1">
    <property type="nucleotide sequence ID" value="XM_025713763.1"/>
</dbReference>
<sequence length="98" mass="11166">MEILFIAFATVSSSGRVSIYPAIFYGVPEQRPSFLHSWPNLRSIRTPPHGAAPSYLNCSAFRSGPIHVLNPTYSTSSLFLDCMLRLHFLLRKWNTRPR</sequence>
<protein>
    <submittedName>
        <fullName evidence="1">Uncharacterized protein</fullName>
    </submittedName>
</protein>
<dbReference type="GeneID" id="37218628"/>
<dbReference type="EMBL" id="KZ824428">
    <property type="protein sequence ID" value="RAL03181.1"/>
    <property type="molecule type" value="Genomic_DNA"/>
</dbReference>
<keyword evidence="2" id="KW-1185">Reference proteome</keyword>
<dbReference type="AlphaFoldDB" id="A0A395H5M9"/>
<proteinExistence type="predicted"/>
<evidence type="ECO:0000313" key="1">
    <source>
        <dbReference type="EMBL" id="RAL03181.1"/>
    </source>
</evidence>
<evidence type="ECO:0000313" key="2">
    <source>
        <dbReference type="Proteomes" id="UP000249402"/>
    </source>
</evidence>
<dbReference type="VEuPathDB" id="FungiDB:BO80DRAFT_14902"/>
<accession>A0A395H5M9</accession>
<gene>
    <name evidence="1" type="ORF">BO80DRAFT_14902</name>
</gene>
<dbReference type="Proteomes" id="UP000249402">
    <property type="component" value="Unassembled WGS sequence"/>
</dbReference>